<dbReference type="GO" id="GO:2000142">
    <property type="term" value="P:regulation of DNA-templated transcription initiation"/>
    <property type="evidence" value="ECO:0007669"/>
    <property type="project" value="TreeGrafter"/>
</dbReference>
<dbReference type="Pfam" id="PF00126">
    <property type="entry name" value="HTH_1"/>
    <property type="match status" value="1"/>
</dbReference>
<dbReference type="Gene3D" id="3.40.190.290">
    <property type="match status" value="1"/>
</dbReference>
<dbReference type="PANTHER" id="PTHR30293:SF0">
    <property type="entry name" value="NITROGEN ASSIMILATION REGULATORY PROTEIN NAC"/>
    <property type="match status" value="1"/>
</dbReference>
<dbReference type="PRINTS" id="PR00039">
    <property type="entry name" value="HTHLYSR"/>
</dbReference>
<dbReference type="InterPro" id="IPR036390">
    <property type="entry name" value="WH_DNA-bd_sf"/>
</dbReference>
<dbReference type="GO" id="GO:0003677">
    <property type="term" value="F:DNA binding"/>
    <property type="evidence" value="ECO:0007669"/>
    <property type="project" value="UniProtKB-KW"/>
</dbReference>
<keyword evidence="8" id="KW-1185">Reference proteome</keyword>
<keyword evidence="4" id="KW-0010">Activator</keyword>
<accession>A0A7Y9LLD8</accession>
<dbReference type="PROSITE" id="PS50931">
    <property type="entry name" value="HTH_LYSR"/>
    <property type="match status" value="1"/>
</dbReference>
<dbReference type="InterPro" id="IPR000847">
    <property type="entry name" value="LysR_HTH_N"/>
</dbReference>
<protein>
    <submittedName>
        <fullName evidence="7">DNA-binding transcriptional LysR family regulator</fullName>
    </submittedName>
</protein>
<dbReference type="Pfam" id="PF03466">
    <property type="entry name" value="LysR_substrate"/>
    <property type="match status" value="1"/>
</dbReference>
<keyword evidence="3 7" id="KW-0238">DNA-binding</keyword>
<name>A0A7Y9LLD8_9BURK</name>
<dbReference type="SUPFAM" id="SSF53850">
    <property type="entry name" value="Periplasmic binding protein-like II"/>
    <property type="match status" value="1"/>
</dbReference>
<dbReference type="AlphaFoldDB" id="A0A7Y9LLD8"/>
<comment type="caution">
    <text evidence="7">The sequence shown here is derived from an EMBL/GenBank/DDBJ whole genome shotgun (WGS) entry which is preliminary data.</text>
</comment>
<evidence type="ECO:0000256" key="5">
    <source>
        <dbReference type="ARBA" id="ARBA00023163"/>
    </source>
</evidence>
<comment type="similarity">
    <text evidence="1">Belongs to the LysR transcriptional regulatory family.</text>
</comment>
<keyword evidence="2" id="KW-0805">Transcription regulation</keyword>
<evidence type="ECO:0000256" key="4">
    <source>
        <dbReference type="ARBA" id="ARBA00023159"/>
    </source>
</evidence>
<dbReference type="SUPFAM" id="SSF46785">
    <property type="entry name" value="Winged helix' DNA-binding domain"/>
    <property type="match status" value="1"/>
</dbReference>
<dbReference type="RefSeq" id="WP_179582829.1">
    <property type="nucleotide sequence ID" value="NZ_JACBYR010000001.1"/>
</dbReference>
<dbReference type="PANTHER" id="PTHR30293">
    <property type="entry name" value="TRANSCRIPTIONAL REGULATORY PROTEIN NAC-RELATED"/>
    <property type="match status" value="1"/>
</dbReference>
<dbReference type="EMBL" id="JACBYR010000001">
    <property type="protein sequence ID" value="NYE81120.1"/>
    <property type="molecule type" value="Genomic_DNA"/>
</dbReference>
<evidence type="ECO:0000313" key="8">
    <source>
        <dbReference type="Proteomes" id="UP000542125"/>
    </source>
</evidence>
<proteinExistence type="inferred from homology"/>
<feature type="domain" description="HTH lysR-type" evidence="6">
    <location>
        <begin position="1"/>
        <end position="58"/>
    </location>
</feature>
<keyword evidence="5" id="KW-0804">Transcription</keyword>
<dbReference type="InterPro" id="IPR005119">
    <property type="entry name" value="LysR_subst-bd"/>
</dbReference>
<dbReference type="InterPro" id="IPR036388">
    <property type="entry name" value="WH-like_DNA-bd_sf"/>
</dbReference>
<evidence type="ECO:0000256" key="3">
    <source>
        <dbReference type="ARBA" id="ARBA00023125"/>
    </source>
</evidence>
<dbReference type="Proteomes" id="UP000542125">
    <property type="component" value="Unassembled WGS sequence"/>
</dbReference>
<evidence type="ECO:0000313" key="7">
    <source>
        <dbReference type="EMBL" id="NYE81120.1"/>
    </source>
</evidence>
<dbReference type="GO" id="GO:0003700">
    <property type="term" value="F:DNA-binding transcription factor activity"/>
    <property type="evidence" value="ECO:0007669"/>
    <property type="project" value="InterPro"/>
</dbReference>
<evidence type="ECO:0000256" key="2">
    <source>
        <dbReference type="ARBA" id="ARBA00023015"/>
    </source>
</evidence>
<sequence length="306" mass="33861">MEFRQIQYFVCLYEEGSVTRAARRLNIVQPALSMQIAKLEEEIGKALFVRNPKGMEPTSEARRMYRLFLPVLGDYARAREQVLQTTSELSGQVRIGMIESLAQGVLVDALLEFSDRHPKVELSLTDGFSGTLTDAVSVGQLDAAIINKPRRSLALMTEPIAEEDLLLVTGPNFAPMPDSVPFKQLADIKLVLPSRRHGLRGILESFAEAEDVMLQPSVELDSISAILILVGRSDFGTVLPRVAVRGPLQRGEVQGYLLKAPRVSRQLICVTHPRRPLSPAALAFVSTLIKHIRAINDARMNSQPND</sequence>
<reference evidence="7 8" key="1">
    <citation type="submission" date="2020-07" db="EMBL/GenBank/DDBJ databases">
        <title>Genomic Encyclopedia of Type Strains, Phase IV (KMG-V): Genome sequencing to study the core and pangenomes of soil and plant-associated prokaryotes.</title>
        <authorList>
            <person name="Whitman W."/>
        </authorList>
    </citation>
    <scope>NUCLEOTIDE SEQUENCE [LARGE SCALE GENOMIC DNA]</scope>
    <source>
        <strain evidence="7 8">SAS40</strain>
    </source>
</reference>
<dbReference type="Gene3D" id="1.10.10.10">
    <property type="entry name" value="Winged helix-like DNA-binding domain superfamily/Winged helix DNA-binding domain"/>
    <property type="match status" value="1"/>
</dbReference>
<evidence type="ECO:0000256" key="1">
    <source>
        <dbReference type="ARBA" id="ARBA00009437"/>
    </source>
</evidence>
<gene>
    <name evidence="7" type="ORF">FHW18_000391</name>
</gene>
<organism evidence="7 8">
    <name type="scientific">Pigmentiphaga litoralis</name>
    <dbReference type="NCBI Taxonomy" id="516702"/>
    <lineage>
        <taxon>Bacteria</taxon>
        <taxon>Pseudomonadati</taxon>
        <taxon>Pseudomonadota</taxon>
        <taxon>Betaproteobacteria</taxon>
        <taxon>Burkholderiales</taxon>
        <taxon>Alcaligenaceae</taxon>
        <taxon>Pigmentiphaga</taxon>
    </lineage>
</organism>
<evidence type="ECO:0000259" key="6">
    <source>
        <dbReference type="PROSITE" id="PS50931"/>
    </source>
</evidence>